<dbReference type="EMBL" id="JAENHL010000007">
    <property type="protein sequence ID" value="MBK1867846.1"/>
    <property type="molecule type" value="Genomic_DNA"/>
</dbReference>
<protein>
    <submittedName>
        <fullName evidence="1">Uncharacterized protein</fullName>
    </submittedName>
</protein>
<comment type="caution">
    <text evidence="1">The sequence shown here is derived from an EMBL/GenBank/DDBJ whole genome shotgun (WGS) entry which is preliminary data.</text>
</comment>
<evidence type="ECO:0000313" key="1">
    <source>
        <dbReference type="EMBL" id="MBK1867846.1"/>
    </source>
</evidence>
<organism evidence="1 2">
    <name type="scientific">Taklimakanibacter albus</name>
    <dbReference type="NCBI Taxonomy" id="2800327"/>
    <lineage>
        <taxon>Bacteria</taxon>
        <taxon>Pseudomonadati</taxon>
        <taxon>Pseudomonadota</taxon>
        <taxon>Alphaproteobacteria</taxon>
        <taxon>Hyphomicrobiales</taxon>
        <taxon>Aestuariivirgaceae</taxon>
        <taxon>Taklimakanibacter</taxon>
    </lineage>
</organism>
<dbReference type="Proteomes" id="UP000616151">
    <property type="component" value="Unassembled WGS sequence"/>
</dbReference>
<keyword evidence="2" id="KW-1185">Reference proteome</keyword>
<evidence type="ECO:0000313" key="2">
    <source>
        <dbReference type="Proteomes" id="UP000616151"/>
    </source>
</evidence>
<gene>
    <name evidence="1" type="ORF">JHL16_15920</name>
</gene>
<name>A0ACC5R5R7_9HYPH</name>
<sequence>MTNERPEALAQFAESARHGEQAGVTGPTATARTAPIPTDPKLKDEAATRVLAEGATGEDLAAEEYVDRLPDRIIESQKPSHEDASTPASEVPLPSYDATHDARTGRPPQPLVAKQLAREHEVSRLSDGNKSAGEESHFSDEPHSPQGPNEDGLVGGQTPGRMISPKLDEESEPGDPEIVR</sequence>
<reference evidence="1" key="1">
    <citation type="submission" date="2021-01" db="EMBL/GenBank/DDBJ databases">
        <authorList>
            <person name="Sun Q."/>
        </authorList>
    </citation>
    <scope>NUCLEOTIDE SEQUENCE</scope>
    <source>
        <strain evidence="1">YIM B02566</strain>
    </source>
</reference>
<proteinExistence type="predicted"/>
<accession>A0ACC5R5R7</accession>